<sequence length="156" mass="18218">MEVKMIEAEDTYPLRHKILRPGEPLETCWFDGDFAEETFHLGIYDQSLLVCIGSFYQHSHHTIHSVKSYQLRGMVTEPAYQKRGFGREIIQAAKVILKEQSAELLWCNARLSARFYYQKLGFQEYGEVFQNQYGIDHIVMFTKLDAISPQSRFCLV</sequence>
<evidence type="ECO:0000259" key="1">
    <source>
        <dbReference type="PROSITE" id="PS51186"/>
    </source>
</evidence>
<dbReference type="SUPFAM" id="SSF55729">
    <property type="entry name" value="Acyl-CoA N-acyltransferases (Nat)"/>
    <property type="match status" value="1"/>
</dbReference>
<dbReference type="PROSITE" id="PS51186">
    <property type="entry name" value="GNAT"/>
    <property type="match status" value="1"/>
</dbReference>
<dbReference type="AlphaFoldDB" id="A0A1M5AMU1"/>
<keyword evidence="3" id="KW-1185">Reference proteome</keyword>
<dbReference type="InterPro" id="IPR016181">
    <property type="entry name" value="Acyl_CoA_acyltransferase"/>
</dbReference>
<protein>
    <submittedName>
        <fullName evidence="2">Acetyltransferase (GNAT) domain-containing protein</fullName>
    </submittedName>
</protein>
<dbReference type="Gene3D" id="3.40.630.30">
    <property type="match status" value="1"/>
</dbReference>
<gene>
    <name evidence="2" type="ORF">SAMN05444392_1154</name>
</gene>
<evidence type="ECO:0000313" key="3">
    <source>
        <dbReference type="Proteomes" id="UP000184476"/>
    </source>
</evidence>
<dbReference type="OrthoDB" id="2352823at2"/>
<keyword evidence="2" id="KW-0808">Transferase</keyword>
<dbReference type="Pfam" id="PF13673">
    <property type="entry name" value="Acetyltransf_10"/>
    <property type="match status" value="1"/>
</dbReference>
<name>A0A1M5AMU1_9BACL</name>
<accession>A0A1M5AMU1</accession>
<dbReference type="GO" id="GO:0016747">
    <property type="term" value="F:acyltransferase activity, transferring groups other than amino-acyl groups"/>
    <property type="evidence" value="ECO:0007669"/>
    <property type="project" value="InterPro"/>
</dbReference>
<proteinExistence type="predicted"/>
<reference evidence="2 3" key="1">
    <citation type="submission" date="2016-11" db="EMBL/GenBank/DDBJ databases">
        <authorList>
            <person name="Jaros S."/>
            <person name="Januszkiewicz K."/>
            <person name="Wedrychowicz H."/>
        </authorList>
    </citation>
    <scope>NUCLEOTIDE SEQUENCE [LARGE SCALE GENOMIC DNA]</scope>
    <source>
        <strain evidence="2 3">DSM 44666</strain>
    </source>
</reference>
<dbReference type="STRING" id="112248.SAMN05444392_1154"/>
<evidence type="ECO:0000313" key="2">
    <source>
        <dbReference type="EMBL" id="SHF31581.1"/>
    </source>
</evidence>
<dbReference type="InterPro" id="IPR000182">
    <property type="entry name" value="GNAT_dom"/>
</dbReference>
<organism evidence="2 3">
    <name type="scientific">Seinonella peptonophila</name>
    <dbReference type="NCBI Taxonomy" id="112248"/>
    <lineage>
        <taxon>Bacteria</taxon>
        <taxon>Bacillati</taxon>
        <taxon>Bacillota</taxon>
        <taxon>Bacilli</taxon>
        <taxon>Bacillales</taxon>
        <taxon>Thermoactinomycetaceae</taxon>
        <taxon>Seinonella</taxon>
    </lineage>
</organism>
<dbReference type="EMBL" id="FQVL01000015">
    <property type="protein sequence ID" value="SHF31581.1"/>
    <property type="molecule type" value="Genomic_DNA"/>
</dbReference>
<dbReference type="Proteomes" id="UP000184476">
    <property type="component" value="Unassembled WGS sequence"/>
</dbReference>
<feature type="domain" description="N-acetyltransferase" evidence="1">
    <location>
        <begin position="1"/>
        <end position="145"/>
    </location>
</feature>
<dbReference type="RefSeq" id="WP_073157325.1">
    <property type="nucleotide sequence ID" value="NZ_FQVL01000015.1"/>
</dbReference>